<keyword evidence="2" id="KW-0560">Oxidoreductase</keyword>
<feature type="domain" description="TauD/TfdA-like" evidence="1">
    <location>
        <begin position="45"/>
        <end position="251"/>
    </location>
</feature>
<comment type="caution">
    <text evidence="2">The sequence shown here is derived from an EMBL/GenBank/DDBJ whole genome shotgun (WGS) entry which is preliminary data.</text>
</comment>
<reference evidence="2 3" key="1">
    <citation type="submission" date="2021-06" db="EMBL/GenBank/DDBJ databases">
        <title>Bacterium isolated from marine sediment.</title>
        <authorList>
            <person name="Zhu K.-L."/>
            <person name="Du Z.-J."/>
            <person name="Liang Q.-Y."/>
        </authorList>
    </citation>
    <scope>NUCLEOTIDE SEQUENCE [LARGE SCALE GENOMIC DNA]</scope>
    <source>
        <strain evidence="2 3">A346</strain>
    </source>
</reference>
<keyword evidence="3" id="KW-1185">Reference proteome</keyword>
<gene>
    <name evidence="2" type="ORF">KTN04_16255</name>
</gene>
<protein>
    <submittedName>
        <fullName evidence="2">TauD/TfdA family dioxygenase</fullName>
    </submittedName>
</protein>
<dbReference type="EMBL" id="JAHQZT010000045">
    <property type="protein sequence ID" value="MBV0934889.1"/>
    <property type="molecule type" value="Genomic_DNA"/>
</dbReference>
<dbReference type="GO" id="GO:0051213">
    <property type="term" value="F:dioxygenase activity"/>
    <property type="evidence" value="ECO:0007669"/>
    <property type="project" value="UniProtKB-KW"/>
</dbReference>
<evidence type="ECO:0000259" key="1">
    <source>
        <dbReference type="Pfam" id="PF02668"/>
    </source>
</evidence>
<evidence type="ECO:0000313" key="3">
    <source>
        <dbReference type="Proteomes" id="UP000755551"/>
    </source>
</evidence>
<dbReference type="Pfam" id="PF02668">
    <property type="entry name" value="TauD"/>
    <property type="match status" value="1"/>
</dbReference>
<accession>A0ABS6MF18</accession>
<organism evidence="2 3">
    <name type="scientific">Marinobacterium weihaiense</name>
    <dbReference type="NCBI Taxonomy" id="2851016"/>
    <lineage>
        <taxon>Bacteria</taxon>
        <taxon>Pseudomonadati</taxon>
        <taxon>Pseudomonadota</taxon>
        <taxon>Gammaproteobacteria</taxon>
        <taxon>Oceanospirillales</taxon>
        <taxon>Oceanospirillaceae</taxon>
        <taxon>Marinobacterium</taxon>
    </lineage>
</organism>
<keyword evidence="2" id="KW-0223">Dioxygenase</keyword>
<evidence type="ECO:0000313" key="2">
    <source>
        <dbReference type="EMBL" id="MBV0934889.1"/>
    </source>
</evidence>
<sequence length="282" mass="31922">MPDDLAQQLLETSRSVGLEHLEAGLLGSTWEAPAFFQSSKWAAFIKQVAQAWHDRHSLVVRGVPTDNGATTLLVALSLNSHFKPYRENKIVKHFKMSPWTTELSQTIQEGHFHTDLNTSPTPPAATVIHCHKPDPNPEMGESRVVVLDDLLNELERRSEAETLAFLTEAKVDMVDERKRGSWSGSIIEGDTIRFHPETLRAAAQRLDSLTQELEHHLTVIHESAMAVSEPIHLAPGDALFVSNRRALHYRGECTVQFAKFPRQFFAREIYVLHLQDEPQWKV</sequence>
<dbReference type="RefSeq" id="WP_217336277.1">
    <property type="nucleotide sequence ID" value="NZ_JAHQZT010000045.1"/>
</dbReference>
<dbReference type="InterPro" id="IPR003819">
    <property type="entry name" value="TauD/TfdA-like"/>
</dbReference>
<dbReference type="Proteomes" id="UP000755551">
    <property type="component" value="Unassembled WGS sequence"/>
</dbReference>
<proteinExistence type="predicted"/>
<name>A0ABS6MF18_9GAMM</name>